<evidence type="ECO:0000313" key="2">
    <source>
        <dbReference type="EMBL" id="KAJ7080837.1"/>
    </source>
</evidence>
<evidence type="ECO:0000313" key="3">
    <source>
        <dbReference type="Proteomes" id="UP001222325"/>
    </source>
</evidence>
<name>A0AAD6TVI1_9AGAR</name>
<accession>A0AAD6TVI1</accession>
<reference evidence="2" key="1">
    <citation type="submission" date="2023-03" db="EMBL/GenBank/DDBJ databases">
        <title>Massive genome expansion in bonnet fungi (Mycena s.s.) driven by repeated elements and novel gene families across ecological guilds.</title>
        <authorList>
            <consortium name="Lawrence Berkeley National Laboratory"/>
            <person name="Harder C.B."/>
            <person name="Miyauchi S."/>
            <person name="Viragh M."/>
            <person name="Kuo A."/>
            <person name="Thoen E."/>
            <person name="Andreopoulos B."/>
            <person name="Lu D."/>
            <person name="Skrede I."/>
            <person name="Drula E."/>
            <person name="Henrissat B."/>
            <person name="Morin E."/>
            <person name="Kohler A."/>
            <person name="Barry K."/>
            <person name="LaButti K."/>
            <person name="Morin E."/>
            <person name="Salamov A."/>
            <person name="Lipzen A."/>
            <person name="Mereny Z."/>
            <person name="Hegedus B."/>
            <person name="Baldrian P."/>
            <person name="Stursova M."/>
            <person name="Weitz H."/>
            <person name="Taylor A."/>
            <person name="Grigoriev I.V."/>
            <person name="Nagy L.G."/>
            <person name="Martin F."/>
            <person name="Kauserud H."/>
        </authorList>
    </citation>
    <scope>NUCLEOTIDE SEQUENCE</scope>
    <source>
        <strain evidence="2">CBHHK173m</strain>
    </source>
</reference>
<evidence type="ECO:0000256" key="1">
    <source>
        <dbReference type="SAM" id="MobiDB-lite"/>
    </source>
</evidence>
<keyword evidence="3" id="KW-1185">Reference proteome</keyword>
<feature type="compositionally biased region" description="Pro residues" evidence="1">
    <location>
        <begin position="263"/>
        <end position="272"/>
    </location>
</feature>
<comment type="caution">
    <text evidence="2">The sequence shown here is derived from an EMBL/GenBank/DDBJ whole genome shotgun (WGS) entry which is preliminary data.</text>
</comment>
<organism evidence="2 3">
    <name type="scientific">Mycena belliarum</name>
    <dbReference type="NCBI Taxonomy" id="1033014"/>
    <lineage>
        <taxon>Eukaryota</taxon>
        <taxon>Fungi</taxon>
        <taxon>Dikarya</taxon>
        <taxon>Basidiomycota</taxon>
        <taxon>Agaricomycotina</taxon>
        <taxon>Agaricomycetes</taxon>
        <taxon>Agaricomycetidae</taxon>
        <taxon>Agaricales</taxon>
        <taxon>Marasmiineae</taxon>
        <taxon>Mycenaceae</taxon>
        <taxon>Mycena</taxon>
    </lineage>
</organism>
<feature type="compositionally biased region" description="Acidic residues" evidence="1">
    <location>
        <begin position="1243"/>
        <end position="1252"/>
    </location>
</feature>
<feature type="region of interest" description="Disordered" evidence="1">
    <location>
        <begin position="248"/>
        <end position="277"/>
    </location>
</feature>
<protein>
    <submittedName>
        <fullName evidence="2">Uncharacterized protein</fullName>
    </submittedName>
</protein>
<sequence>MDAQASRRLIATNVQWPLDRFFIPPGGLAQFLHENLRFKVFVLMTCLFCDGSATETVGSLDREQRAEIRARVRDLFFAAQIRQNEFRVALTAVVVPGEASWMFHIMLVIFHVIGFDGDDSVLGAADGLAGPEATELKVANAQATFLLGAALTTYLQDLKDGRPAVLDYPDYDHSGMVSRQFSARMLPASFDLIPQEPMLGPNFDMLERLAAWRFGTLGLVTEKTARVSGDDAEDAVFSEASLVHEIPRASCPPGRVTEERPFTPTPPGLPKKPLPRRTRRRLPSSIVVDNGAPISVAFPPALMIRRGGDGHFVVHKQDEVDGFSSSGSMPELRNVSETSDSCVARDNARQFVVFPTLMSSGSFIDVGVLADILRALLLAPEQLRDRHWMPDTTVAVFLRKRVRPVVYFLQVLVHGRPTERRASADLSPSEEQNVRMVILNMLGTVRLLGRARFIATEQIRCRGLPLVDVAEVGRDFGIPAQSTRMFAIIFDLLERFPPQDDADRQAYSLMGPILANLHDLARREAIRSGEPTEFPEYDVRGDITVDGTAFQFPAIAGDMHGVRGKKRVIGGGDGREVRNGQVVESLPKFAVREEFQNLDIPTLGALHEFSCLPFIRRLVAEQLEPMLQYYVRIREQLVKSLKARPETDRNMTRQWLRSYMEHAGNLSDVIIRYKDLADARRIPTPPIPWLQIIMRAEQKFGFAGDEEPIPRANAVDRMFIGDGTMKIAEIEFSGRDPIPEVNRRFPSSIFLALFPMYFPQLEEFDGASFGDTSADYVSPARPRSVAEIIAFDQTILARLSYAAEIRREAIEYSRAKDGVIAYIVQVLRPFAELIHVCIPSNALSVDQLPFGTYEQLRRFVVEFITQAGIVYDIAVEHAKAFRLSLQHIDSRAVWSLSLALNFDARFGNISAGYHPHTREHSISRVRSALTLANNSSGADLDVDLSMLLNSLPRVPAWNRGDIELLMQREKVDEWAGELELLNDNIIAADNLGNALAKSAQRRADATALLFVRAMSAWLASPIHRPEPGVMSLGELAVLWVKRARHLGQSLLRVVLVSYAVDLPANCVALLRTGIRVLMLNMIILAKASVMYGPYGPTSVPRFFVPAESTTLFGMAEGMVDRFGYEGDEEEGPRQRMFQNMETLYGSMLLNRHYSRFGYDFPGFPVADADLAKFGIHPLIKNAQLSRLLLDRNGKKHNFGDELLRYNPELGEEGRWVVALPSEELEKTRPNTPEEGDLSRISEGDEGEGDDVEPVGRLSVAEF</sequence>
<dbReference type="AlphaFoldDB" id="A0AAD6TVI1"/>
<dbReference type="Proteomes" id="UP001222325">
    <property type="component" value="Unassembled WGS sequence"/>
</dbReference>
<dbReference type="EMBL" id="JARJCN010000053">
    <property type="protein sequence ID" value="KAJ7080837.1"/>
    <property type="molecule type" value="Genomic_DNA"/>
</dbReference>
<feature type="region of interest" description="Disordered" evidence="1">
    <location>
        <begin position="1220"/>
        <end position="1262"/>
    </location>
</feature>
<gene>
    <name evidence="2" type="ORF">B0H15DRAFT_803969</name>
</gene>
<proteinExistence type="predicted"/>